<dbReference type="Proteomes" id="UP000194931">
    <property type="component" value="Unassembled WGS sequence"/>
</dbReference>
<sequence length="142" mass="15210">MGFPLVDAVLANVSSQSSSDADDISGLRVAVQEPDLKYKEFDNLASLPDVDAPAGRKVKEAPQPVAAAPAKDALAEILTSVKTEEPVEVEVRQKTINSPPPRPAESDVGVKSQQQSLRDVFAFLAGKQDQLRPASNLSDIFR</sequence>
<reference evidence="3" key="1">
    <citation type="submission" date="2014-06" db="EMBL/GenBank/DDBJ databases">
        <authorList>
            <person name="Winans N.J."/>
            <person name="Newell P.D."/>
            <person name="Douglas A.E."/>
        </authorList>
    </citation>
    <scope>NUCLEOTIDE SEQUENCE [LARGE SCALE GENOMIC DNA]</scope>
</reference>
<proteinExistence type="predicted"/>
<comment type="caution">
    <text evidence="2">The sequence shown here is derived from an EMBL/GenBank/DDBJ whole genome shotgun (WGS) entry which is preliminary data.</text>
</comment>
<name>A0A252BV26_9PROT</name>
<dbReference type="RefSeq" id="WP_086638946.1">
    <property type="nucleotide sequence ID" value="NZ_JOPJ01000009.1"/>
</dbReference>
<keyword evidence="3" id="KW-1185">Reference proteome</keyword>
<dbReference type="EMBL" id="JOPJ01000009">
    <property type="protein sequence ID" value="OUJ12805.1"/>
    <property type="molecule type" value="Genomic_DNA"/>
</dbReference>
<evidence type="ECO:0000313" key="2">
    <source>
        <dbReference type="EMBL" id="OUJ12805.1"/>
    </source>
</evidence>
<dbReference type="AlphaFoldDB" id="A0A252BV26"/>
<protein>
    <submittedName>
        <fullName evidence="2">Uncharacterized protein</fullName>
    </submittedName>
</protein>
<dbReference type="OrthoDB" id="7219510at2"/>
<evidence type="ECO:0000256" key="1">
    <source>
        <dbReference type="SAM" id="MobiDB-lite"/>
    </source>
</evidence>
<gene>
    <name evidence="2" type="ORF">HK26_12970</name>
</gene>
<evidence type="ECO:0000313" key="3">
    <source>
        <dbReference type="Proteomes" id="UP000194931"/>
    </source>
</evidence>
<feature type="region of interest" description="Disordered" evidence="1">
    <location>
        <begin position="89"/>
        <end position="111"/>
    </location>
</feature>
<organism evidence="2 3">
    <name type="scientific">Acetobacter okinawensis</name>
    <dbReference type="NCBI Taxonomy" id="1076594"/>
    <lineage>
        <taxon>Bacteria</taxon>
        <taxon>Pseudomonadati</taxon>
        <taxon>Pseudomonadota</taxon>
        <taxon>Alphaproteobacteria</taxon>
        <taxon>Acetobacterales</taxon>
        <taxon>Acetobacteraceae</taxon>
        <taxon>Acetobacter</taxon>
    </lineage>
</organism>
<accession>A0A252BV26</accession>
<dbReference type="STRING" id="1236501.GCA_000613865_03068"/>